<dbReference type="InterPro" id="IPR042092">
    <property type="entry name" value="PsdUridine_s_RsuA/RluB/E/F_cat"/>
</dbReference>
<dbReference type="KEGG" id="tbe:Trebr_1710"/>
<dbReference type="Pfam" id="PF00849">
    <property type="entry name" value="PseudoU_synth_2"/>
    <property type="match status" value="1"/>
</dbReference>
<feature type="domain" description="RNA-binding S4" evidence="6">
    <location>
        <begin position="4"/>
        <end position="65"/>
    </location>
</feature>
<name>F4LQ54_TREBD</name>
<dbReference type="SUPFAM" id="SSF55120">
    <property type="entry name" value="Pseudouridine synthase"/>
    <property type="match status" value="1"/>
</dbReference>
<dbReference type="PROSITE" id="PS01149">
    <property type="entry name" value="PSI_RSU"/>
    <property type="match status" value="1"/>
</dbReference>
<dbReference type="CDD" id="cd00165">
    <property type="entry name" value="S4"/>
    <property type="match status" value="1"/>
</dbReference>
<dbReference type="SUPFAM" id="SSF55174">
    <property type="entry name" value="Alpha-L RNA-binding motif"/>
    <property type="match status" value="1"/>
</dbReference>
<keyword evidence="8" id="KW-1185">Reference proteome</keyword>
<keyword evidence="2 4" id="KW-0694">RNA-binding</keyword>
<dbReference type="InterPro" id="IPR002942">
    <property type="entry name" value="S4_RNA-bd"/>
</dbReference>
<dbReference type="Gene3D" id="3.30.70.1560">
    <property type="entry name" value="Alpha-L RNA-binding motif"/>
    <property type="match status" value="1"/>
</dbReference>
<protein>
    <recommendedName>
        <fullName evidence="5">Pseudouridine synthase</fullName>
        <ecNumber evidence="5">5.4.99.-</ecNumber>
    </recommendedName>
</protein>
<evidence type="ECO:0000256" key="1">
    <source>
        <dbReference type="ARBA" id="ARBA00008348"/>
    </source>
</evidence>
<dbReference type="InterPro" id="IPR036986">
    <property type="entry name" value="S4_RNA-bd_sf"/>
</dbReference>
<dbReference type="NCBIfam" id="TIGR00093">
    <property type="entry name" value="pseudouridine synthase"/>
    <property type="match status" value="1"/>
</dbReference>
<organism evidence="7 8">
    <name type="scientific">Treponema brennaborense (strain DSM 12168 / CIP 105900 / DD5/3)</name>
    <dbReference type="NCBI Taxonomy" id="906968"/>
    <lineage>
        <taxon>Bacteria</taxon>
        <taxon>Pseudomonadati</taxon>
        <taxon>Spirochaetota</taxon>
        <taxon>Spirochaetia</taxon>
        <taxon>Spirochaetales</taxon>
        <taxon>Treponemataceae</taxon>
        <taxon>Treponema</taxon>
    </lineage>
</organism>
<dbReference type="STRING" id="906968.Trebr_1710"/>
<evidence type="ECO:0000256" key="5">
    <source>
        <dbReference type="RuleBase" id="RU003887"/>
    </source>
</evidence>
<dbReference type="InterPro" id="IPR050343">
    <property type="entry name" value="RsuA_PseudoU_synthase"/>
</dbReference>
<dbReference type="Gene3D" id="3.10.290.10">
    <property type="entry name" value="RNA-binding S4 domain"/>
    <property type="match status" value="1"/>
</dbReference>
<dbReference type="GO" id="GO:0000455">
    <property type="term" value="P:enzyme-directed rRNA pseudouridine synthesis"/>
    <property type="evidence" value="ECO:0007669"/>
    <property type="project" value="UniProtKB-ARBA"/>
</dbReference>
<gene>
    <name evidence="7" type="ordered locus">Trebr_1710</name>
</gene>
<sequence length="249" mass="27515">MKTERLDKILSHHGFGSRKDVRKLLHAGSVAVNGTVCVSPDVHVDPDADELTVDGSSVPMRRHIYIMMNKCAGVVCSARDGLHRTVFDLLDDSYRQEFLGGSLHMVGRLDIDTEGLLLLTTDGTLTHRLTSPKTHVTKTYTIRLKNCVPDEAQPLITRRFSDGIHIAPDGDDGEYDCKPADLHWFSGTECSLVITEGRFHQVKRMIAAAGNEVVYLKRIAIGALLLDPALENGAYRELSLRELENAGLI</sequence>
<dbReference type="HOGENOM" id="CLU_024979_1_2_12"/>
<dbReference type="SMART" id="SM00363">
    <property type="entry name" value="S4"/>
    <property type="match status" value="1"/>
</dbReference>
<dbReference type="PANTHER" id="PTHR47683">
    <property type="entry name" value="PSEUDOURIDINE SYNTHASE FAMILY PROTEIN-RELATED"/>
    <property type="match status" value="1"/>
</dbReference>
<dbReference type="RefSeq" id="WP_013758837.1">
    <property type="nucleotide sequence ID" value="NC_015500.1"/>
</dbReference>
<dbReference type="PANTHER" id="PTHR47683:SF4">
    <property type="entry name" value="PSEUDOURIDINE SYNTHASE"/>
    <property type="match status" value="1"/>
</dbReference>
<evidence type="ECO:0000259" key="6">
    <source>
        <dbReference type="SMART" id="SM00363"/>
    </source>
</evidence>
<dbReference type="eggNOG" id="COG1187">
    <property type="taxonomic scope" value="Bacteria"/>
</dbReference>
<dbReference type="InterPro" id="IPR000748">
    <property type="entry name" value="PsdUridine_synth_RsuA/RluB/E/F"/>
</dbReference>
<evidence type="ECO:0000256" key="2">
    <source>
        <dbReference type="ARBA" id="ARBA00022884"/>
    </source>
</evidence>
<dbReference type="GO" id="GO:0120159">
    <property type="term" value="F:rRNA pseudouridine synthase activity"/>
    <property type="evidence" value="ECO:0007669"/>
    <property type="project" value="UniProtKB-ARBA"/>
</dbReference>
<comment type="similarity">
    <text evidence="1 5">Belongs to the pseudouridine synthase RsuA family.</text>
</comment>
<dbReference type="OrthoDB" id="9807213at2"/>
<dbReference type="GO" id="GO:0003723">
    <property type="term" value="F:RNA binding"/>
    <property type="evidence" value="ECO:0007669"/>
    <property type="project" value="UniProtKB-KW"/>
</dbReference>
<evidence type="ECO:0000256" key="3">
    <source>
        <dbReference type="ARBA" id="ARBA00023235"/>
    </source>
</evidence>
<proteinExistence type="inferred from homology"/>
<dbReference type="EC" id="5.4.99.-" evidence="5"/>
<dbReference type="AlphaFoldDB" id="F4LQ54"/>
<evidence type="ECO:0000256" key="4">
    <source>
        <dbReference type="PROSITE-ProRule" id="PRU00182"/>
    </source>
</evidence>
<dbReference type="InterPro" id="IPR018496">
    <property type="entry name" value="PsdUridine_synth_RsuA/RluB_CS"/>
</dbReference>
<keyword evidence="3 5" id="KW-0413">Isomerase</keyword>
<dbReference type="Proteomes" id="UP000006546">
    <property type="component" value="Chromosome"/>
</dbReference>
<dbReference type="Gene3D" id="3.30.70.580">
    <property type="entry name" value="Pseudouridine synthase I, catalytic domain, N-terminal subdomain"/>
    <property type="match status" value="1"/>
</dbReference>
<reference evidence="8" key="1">
    <citation type="submission" date="2011-04" db="EMBL/GenBank/DDBJ databases">
        <title>The complete genome of Treponema brennaborense DSM 12168.</title>
        <authorList>
            <person name="Lucas S."/>
            <person name="Han J."/>
            <person name="Lapidus A."/>
            <person name="Bruce D."/>
            <person name="Goodwin L."/>
            <person name="Pitluck S."/>
            <person name="Peters L."/>
            <person name="Kyrpides N."/>
            <person name="Mavromatis K."/>
            <person name="Ivanova N."/>
            <person name="Mikhailova N."/>
            <person name="Pagani I."/>
            <person name="Teshima H."/>
            <person name="Detter J.C."/>
            <person name="Tapia R."/>
            <person name="Han C."/>
            <person name="Land M."/>
            <person name="Hauser L."/>
            <person name="Markowitz V."/>
            <person name="Cheng J.-F."/>
            <person name="Hugenholtz P."/>
            <person name="Woyke T."/>
            <person name="Wu D."/>
            <person name="Gronow S."/>
            <person name="Wellnitz S."/>
            <person name="Brambilla E."/>
            <person name="Klenk H.-P."/>
            <person name="Eisen J.A."/>
        </authorList>
    </citation>
    <scope>NUCLEOTIDE SEQUENCE [LARGE SCALE GENOMIC DNA]</scope>
    <source>
        <strain evidence="8">DSM 12168 / CIP 105900 / DD5/3</strain>
    </source>
</reference>
<dbReference type="Pfam" id="PF01479">
    <property type="entry name" value="S4"/>
    <property type="match status" value="1"/>
</dbReference>
<dbReference type="InterPro" id="IPR006145">
    <property type="entry name" value="PsdUridine_synth_RsuA/RluA"/>
</dbReference>
<evidence type="ECO:0000313" key="7">
    <source>
        <dbReference type="EMBL" id="AEE17132.1"/>
    </source>
</evidence>
<dbReference type="PROSITE" id="PS50889">
    <property type="entry name" value="S4"/>
    <property type="match status" value="1"/>
</dbReference>
<evidence type="ECO:0000313" key="8">
    <source>
        <dbReference type="Proteomes" id="UP000006546"/>
    </source>
</evidence>
<dbReference type="EMBL" id="CP002696">
    <property type="protein sequence ID" value="AEE17132.1"/>
    <property type="molecule type" value="Genomic_DNA"/>
</dbReference>
<dbReference type="InterPro" id="IPR020103">
    <property type="entry name" value="PsdUridine_synth_cat_dom_sf"/>
</dbReference>
<dbReference type="InterPro" id="IPR020094">
    <property type="entry name" value="TruA/RsuA/RluB/E/F_N"/>
</dbReference>
<accession>F4LQ54</accession>